<sequence length="96" mass="10508">MAHDVCKSVIGVLGVPLIPCHDKYLGLTCFVGKSKSGCEVLLKSMLQAIPTCVMDFIRLLVSIVNEIHRSGVEILISRSYTSLRGLGYVGIRQMVE</sequence>
<keyword evidence="2" id="KW-1185">Reference proteome</keyword>
<comment type="caution">
    <text evidence="1">The sequence shown here is derived from an EMBL/GenBank/DDBJ whole genome shotgun (WGS) entry which is preliminary data.</text>
</comment>
<protein>
    <submittedName>
        <fullName evidence="1">Uncharacterized protein</fullName>
    </submittedName>
</protein>
<organism evidence="1 2">
    <name type="scientific">Cannabis sativa</name>
    <name type="common">Hemp</name>
    <name type="synonym">Marijuana</name>
    <dbReference type="NCBI Taxonomy" id="3483"/>
    <lineage>
        <taxon>Eukaryota</taxon>
        <taxon>Viridiplantae</taxon>
        <taxon>Streptophyta</taxon>
        <taxon>Embryophyta</taxon>
        <taxon>Tracheophyta</taxon>
        <taxon>Spermatophyta</taxon>
        <taxon>Magnoliopsida</taxon>
        <taxon>eudicotyledons</taxon>
        <taxon>Gunneridae</taxon>
        <taxon>Pentapetalae</taxon>
        <taxon>rosids</taxon>
        <taxon>fabids</taxon>
        <taxon>Rosales</taxon>
        <taxon>Cannabaceae</taxon>
        <taxon>Cannabis</taxon>
    </lineage>
</organism>
<proteinExistence type="predicted"/>
<dbReference type="Proteomes" id="UP000583929">
    <property type="component" value="Unassembled WGS sequence"/>
</dbReference>
<name>A0A7J6HP55_CANSA</name>
<accession>A0A7J6HP55</accession>
<evidence type="ECO:0000313" key="1">
    <source>
        <dbReference type="EMBL" id="KAF4396671.1"/>
    </source>
</evidence>
<dbReference type="EMBL" id="JAATIQ010000035">
    <property type="protein sequence ID" value="KAF4396671.1"/>
    <property type="molecule type" value="Genomic_DNA"/>
</dbReference>
<gene>
    <name evidence="1" type="ORF">G4B88_028985</name>
</gene>
<dbReference type="AlphaFoldDB" id="A0A7J6HP55"/>
<evidence type="ECO:0000313" key="2">
    <source>
        <dbReference type="Proteomes" id="UP000583929"/>
    </source>
</evidence>
<reference evidence="1 2" key="1">
    <citation type="journal article" date="2020" name="bioRxiv">
        <title>Sequence and annotation of 42 cannabis genomes reveals extensive copy number variation in cannabinoid synthesis and pathogen resistance genes.</title>
        <authorList>
            <person name="Mckernan K.J."/>
            <person name="Helbert Y."/>
            <person name="Kane L.T."/>
            <person name="Ebling H."/>
            <person name="Zhang L."/>
            <person name="Liu B."/>
            <person name="Eaton Z."/>
            <person name="Mclaughlin S."/>
            <person name="Kingan S."/>
            <person name="Baybayan P."/>
            <person name="Concepcion G."/>
            <person name="Jordan M."/>
            <person name="Riva A."/>
            <person name="Barbazuk W."/>
            <person name="Harkins T."/>
        </authorList>
    </citation>
    <scope>NUCLEOTIDE SEQUENCE [LARGE SCALE GENOMIC DNA]</scope>
    <source>
        <strain evidence="2">cv. Jamaican Lion 4</strain>
        <tissue evidence="1">Leaf</tissue>
    </source>
</reference>